<comment type="similarity">
    <text evidence="2">Belongs to the iron-containing alcohol dehydrogenase family.</text>
</comment>
<dbReference type="InterPro" id="IPR010737">
    <property type="entry name" value="4-carb_acid_sugar_kinase_N"/>
</dbReference>
<evidence type="ECO:0000256" key="8">
    <source>
        <dbReference type="ARBA" id="ARBA00023027"/>
    </source>
</evidence>
<dbReference type="STRING" id="1125712.HMPREF1316_0538"/>
<feature type="domain" description="Four-carbon acid sugar kinase N-terminal" evidence="11">
    <location>
        <begin position="4"/>
        <end position="210"/>
    </location>
</feature>
<dbReference type="eggNOG" id="COG3395">
    <property type="taxonomic scope" value="Bacteria"/>
</dbReference>
<dbReference type="SUPFAM" id="SSF142764">
    <property type="entry name" value="YgbK-like"/>
    <property type="match status" value="1"/>
</dbReference>
<dbReference type="FunFam" id="3.40.50.1970:FF:000003">
    <property type="entry name" value="Alcohol dehydrogenase, iron-containing"/>
    <property type="match status" value="1"/>
</dbReference>
<evidence type="ECO:0000313" key="15">
    <source>
        <dbReference type="Proteomes" id="UP000016638"/>
    </source>
</evidence>
<protein>
    <submittedName>
        <fullName evidence="14">Alcohol dehydrogenase, iron-dependent</fullName>
        <ecNumber evidence="14">1.1.1.1</ecNumber>
    </submittedName>
</protein>
<dbReference type="InterPro" id="IPR056798">
    <property type="entry name" value="ADH_Fe_C"/>
</dbReference>
<dbReference type="GO" id="GO:0005524">
    <property type="term" value="F:ATP binding"/>
    <property type="evidence" value="ECO:0007669"/>
    <property type="project" value="UniProtKB-KW"/>
</dbReference>
<dbReference type="AlphaFoldDB" id="U2V299"/>
<dbReference type="GO" id="GO:0004022">
    <property type="term" value="F:alcohol dehydrogenase (NAD+) activity"/>
    <property type="evidence" value="ECO:0007669"/>
    <property type="project" value="UniProtKB-EC"/>
</dbReference>
<dbReference type="Pfam" id="PF25137">
    <property type="entry name" value="ADH_Fe_C"/>
    <property type="match status" value="1"/>
</dbReference>
<keyword evidence="4" id="KW-0547">Nucleotide-binding</keyword>
<evidence type="ECO:0000259" key="12">
    <source>
        <dbReference type="Pfam" id="PF17042"/>
    </source>
</evidence>
<gene>
    <name evidence="14" type="ORF">HMPREF1316_0538</name>
</gene>
<keyword evidence="5" id="KW-0418">Kinase</keyword>
<keyword evidence="8" id="KW-0520">NAD</keyword>
<dbReference type="GO" id="GO:0046872">
    <property type="term" value="F:metal ion binding"/>
    <property type="evidence" value="ECO:0007669"/>
    <property type="project" value="InterPro"/>
</dbReference>
<dbReference type="Gene3D" id="1.20.1090.10">
    <property type="entry name" value="Dehydroquinate synthase-like - alpha domain"/>
    <property type="match status" value="1"/>
</dbReference>
<dbReference type="Gene3D" id="3.40.50.1970">
    <property type="match status" value="1"/>
</dbReference>
<feature type="domain" description="Fe-containing alcohol dehydrogenase-like C-terminal" evidence="13">
    <location>
        <begin position="597"/>
        <end position="792"/>
    </location>
</feature>
<keyword evidence="9" id="KW-0119">Carbohydrate metabolism</keyword>
<organism evidence="14 15">
    <name type="scientific">Olsenella profusa F0195</name>
    <dbReference type="NCBI Taxonomy" id="1125712"/>
    <lineage>
        <taxon>Bacteria</taxon>
        <taxon>Bacillati</taxon>
        <taxon>Actinomycetota</taxon>
        <taxon>Coriobacteriia</taxon>
        <taxon>Coriobacteriales</taxon>
        <taxon>Atopobiaceae</taxon>
        <taxon>Olsenella</taxon>
    </lineage>
</organism>
<dbReference type="PROSITE" id="PS00913">
    <property type="entry name" value="ADH_IRON_1"/>
    <property type="match status" value="1"/>
</dbReference>
<keyword evidence="6" id="KW-0067">ATP-binding</keyword>
<evidence type="ECO:0000256" key="9">
    <source>
        <dbReference type="ARBA" id="ARBA00023277"/>
    </source>
</evidence>
<dbReference type="Gene3D" id="3.40.980.20">
    <property type="entry name" value="Four-carbon acid sugar kinase, nucleotide binding domain"/>
    <property type="match status" value="1"/>
</dbReference>
<keyword evidence="3" id="KW-0808">Transferase</keyword>
<comment type="caution">
    <text evidence="14">The sequence shown here is derived from an EMBL/GenBank/DDBJ whole genome shotgun (WGS) entry which is preliminary data.</text>
</comment>
<evidence type="ECO:0000256" key="4">
    <source>
        <dbReference type="ARBA" id="ARBA00022741"/>
    </source>
</evidence>
<dbReference type="Pfam" id="PF07005">
    <property type="entry name" value="SBD_N"/>
    <property type="match status" value="1"/>
</dbReference>
<dbReference type="PANTHER" id="PTHR11496">
    <property type="entry name" value="ALCOHOL DEHYDROGENASE"/>
    <property type="match status" value="1"/>
</dbReference>
<feature type="domain" description="Alcohol dehydrogenase iron-type/glycerol dehydrogenase GldA" evidence="10">
    <location>
        <begin position="417"/>
        <end position="584"/>
    </location>
</feature>
<dbReference type="EC" id="1.1.1.1" evidence="14"/>
<dbReference type="InterPro" id="IPR039697">
    <property type="entry name" value="Alcohol_dehydrogenase_Fe"/>
</dbReference>
<dbReference type="InterPro" id="IPR018211">
    <property type="entry name" value="ADH_Fe_CS"/>
</dbReference>
<dbReference type="Proteomes" id="UP000016638">
    <property type="component" value="Unassembled WGS sequence"/>
</dbReference>
<dbReference type="PATRIC" id="fig|1125712.3.peg.1961"/>
<evidence type="ECO:0000256" key="7">
    <source>
        <dbReference type="ARBA" id="ARBA00023002"/>
    </source>
</evidence>
<dbReference type="EMBL" id="AWEZ01000062">
    <property type="protein sequence ID" value="ERL06791.1"/>
    <property type="molecule type" value="Genomic_DNA"/>
</dbReference>
<evidence type="ECO:0000259" key="11">
    <source>
        <dbReference type="Pfam" id="PF07005"/>
    </source>
</evidence>
<feature type="domain" description="Four-carbon acid sugar kinase nucleotide binding" evidence="12">
    <location>
        <begin position="234"/>
        <end position="391"/>
    </location>
</feature>
<dbReference type="Gene3D" id="3.40.50.10840">
    <property type="entry name" value="Putative sugar-binding, N-terminal domain"/>
    <property type="match status" value="1"/>
</dbReference>
<evidence type="ECO:0000313" key="14">
    <source>
        <dbReference type="EMBL" id="ERL06791.1"/>
    </source>
</evidence>
<dbReference type="InterPro" id="IPR037051">
    <property type="entry name" value="4-carb_acid_sugar_kinase_N_sf"/>
</dbReference>
<dbReference type="InterPro" id="IPR031475">
    <property type="entry name" value="NBD_C"/>
</dbReference>
<sequence length="794" mass="84929">MIGLLVIADDLTGALDSGVQLARKGDRVAVSADPTMDVALLDDYDVLVIDAETRHASSDEAYRTVFELVSTACAHGVTRIYKKVDSGLRGNVGAEIAAALAASGRDHIDFVPAYPKMGRVTKGLVQYVDGRPLAQSVFATDPIDPVATSRIDELIHLESDVAVSPCDGSALKPGVDVFDCDSDEGLARIGRRLAEADDLVLVAGCAGFLETYPRQSSTPAYVPVCTRLSPKLSVLSGSVNAVTRSQLDFIEAHGAPRMHLPLAPVLSGSWCECDAIQLARDFVRVAQGAPLALLDTLDFCEAALFERRIHPSQAINQAMGRIAREVLEDGGRTLMVIGGDTLASLMTAMGIRTLEPMEEILPGVVLARFEDAGRERYLITKSGAFGADDLLMQVQQYLVEKQEVSAMPVDAYSLKLPHAVYSGANSLGRIPAILKGAGATKVAAFTDGSIRSRGLFDLVAKQVEAAGLVCEVFDDLMPEPTYEAAQATVDQFRSTGADFIIACGGGSVMDAAKLASVLDTDAYGVKDLLSDPGRARKCAPLLAIPTTAGTGAECTPNAIVAVPEQETKIGIVNDNMVPDYVILDAEMIRNLPRKIAATTGVDALAHCIECLTSKKANPMSDTFALEGLDIIMNNIMRACDDEDAIVEKNRMQIGAFYGGIAITASGTTAVHGLAYPLGGKYHMAHGVSIAMMLLPVLEFNEPACRTKFAQAWDRAHHGDKVLSTEGEKSRALLDRIGDIVRDLDIPTDLKEFGVKPEDLEGLVEAGMQQQRLLVNNMREVTAEDARAIYERLLR</sequence>
<evidence type="ECO:0000256" key="1">
    <source>
        <dbReference type="ARBA" id="ARBA00005715"/>
    </source>
</evidence>
<dbReference type="GO" id="GO:0016301">
    <property type="term" value="F:kinase activity"/>
    <property type="evidence" value="ECO:0007669"/>
    <property type="project" value="UniProtKB-KW"/>
</dbReference>
<dbReference type="PANTHER" id="PTHR11496:SF102">
    <property type="entry name" value="ALCOHOL DEHYDROGENASE 4"/>
    <property type="match status" value="1"/>
</dbReference>
<dbReference type="InterPro" id="IPR042213">
    <property type="entry name" value="NBD_C_sf"/>
</dbReference>
<evidence type="ECO:0000256" key="2">
    <source>
        <dbReference type="ARBA" id="ARBA00007358"/>
    </source>
</evidence>
<dbReference type="CDD" id="cd08551">
    <property type="entry name" value="Fe-ADH"/>
    <property type="match status" value="1"/>
</dbReference>
<evidence type="ECO:0000256" key="5">
    <source>
        <dbReference type="ARBA" id="ARBA00022777"/>
    </source>
</evidence>
<evidence type="ECO:0000259" key="13">
    <source>
        <dbReference type="Pfam" id="PF25137"/>
    </source>
</evidence>
<name>U2V299_9ACTN</name>
<comment type="similarity">
    <text evidence="1">Belongs to the four-carbon acid sugar kinase family.</text>
</comment>
<keyword evidence="15" id="KW-1185">Reference proteome</keyword>
<dbReference type="eggNOG" id="COG1454">
    <property type="taxonomic scope" value="Bacteria"/>
</dbReference>
<evidence type="ECO:0000256" key="6">
    <source>
        <dbReference type="ARBA" id="ARBA00022840"/>
    </source>
</evidence>
<dbReference type="InterPro" id="IPR001670">
    <property type="entry name" value="ADH_Fe/GldA"/>
</dbReference>
<keyword evidence="7 14" id="KW-0560">Oxidoreductase</keyword>
<evidence type="ECO:0000256" key="3">
    <source>
        <dbReference type="ARBA" id="ARBA00022679"/>
    </source>
</evidence>
<accession>U2V299</accession>
<dbReference type="SUPFAM" id="SSF56796">
    <property type="entry name" value="Dehydroquinate synthase-like"/>
    <property type="match status" value="1"/>
</dbReference>
<reference evidence="14 15" key="1">
    <citation type="submission" date="2013-08" db="EMBL/GenBank/DDBJ databases">
        <authorList>
            <person name="Durkin A.S."/>
            <person name="Haft D.R."/>
            <person name="McCorrison J."/>
            <person name="Torralba M."/>
            <person name="Gillis M."/>
            <person name="Haft D.H."/>
            <person name="Methe B."/>
            <person name="Sutton G."/>
            <person name="Nelson K.E."/>
        </authorList>
    </citation>
    <scope>NUCLEOTIDE SEQUENCE [LARGE SCALE GENOMIC DNA]</scope>
    <source>
        <strain evidence="14 15">F0195</strain>
    </source>
</reference>
<proteinExistence type="inferred from homology"/>
<dbReference type="Pfam" id="PF17042">
    <property type="entry name" value="NBD_C"/>
    <property type="match status" value="1"/>
</dbReference>
<dbReference type="RefSeq" id="WP_021726859.1">
    <property type="nucleotide sequence ID" value="NZ_AWEZ01000062.1"/>
</dbReference>
<evidence type="ECO:0000259" key="10">
    <source>
        <dbReference type="Pfam" id="PF00465"/>
    </source>
</evidence>
<dbReference type="Pfam" id="PF00465">
    <property type="entry name" value="Fe-ADH"/>
    <property type="match status" value="1"/>
</dbReference>